<evidence type="ECO:0000256" key="2">
    <source>
        <dbReference type="ARBA" id="ARBA00004664"/>
    </source>
</evidence>
<sequence length="220" mass="23315">MNAPVRIKFCGLTREADVDLAVALGVDMIGLVFAQRSPRRLDGERAAALRARIPAHIATVALVMDAPADDIARILARVHPDLLQFHGTEPEAFCASFGMPYIKAIALGGADPQDARHLPHAWPSAHALLLDGHAPGEPGGSGQTFDWQRTADAGERRVLLAGGLHPGNVAEAIRRARPWGVDVSSGVEQATGIKDPAKMRAFVAAVRDIDGRLAGRAVPD</sequence>
<dbReference type="InterPro" id="IPR013785">
    <property type="entry name" value="Aldolase_TIM"/>
</dbReference>
<evidence type="ECO:0000256" key="5">
    <source>
        <dbReference type="ARBA" id="ARBA00022605"/>
    </source>
</evidence>
<evidence type="ECO:0000256" key="1">
    <source>
        <dbReference type="ARBA" id="ARBA00001164"/>
    </source>
</evidence>
<dbReference type="RefSeq" id="WP_337334715.1">
    <property type="nucleotide sequence ID" value="NZ_JBBDHC010000005.1"/>
</dbReference>
<dbReference type="GO" id="GO:0000162">
    <property type="term" value="P:L-tryptophan biosynthetic process"/>
    <property type="evidence" value="ECO:0007669"/>
    <property type="project" value="UniProtKB-UniRule"/>
</dbReference>
<keyword evidence="12" id="KW-1185">Reference proteome</keyword>
<dbReference type="PANTHER" id="PTHR42894">
    <property type="entry name" value="N-(5'-PHOSPHORIBOSYL)ANTHRANILATE ISOMERASE"/>
    <property type="match status" value="1"/>
</dbReference>
<comment type="pathway">
    <text evidence="2 9">Amino-acid biosynthesis; L-tryptophan biosynthesis; L-tryptophan from chorismate: step 3/5.</text>
</comment>
<evidence type="ECO:0000256" key="3">
    <source>
        <dbReference type="ARBA" id="ARBA00012572"/>
    </source>
</evidence>
<comment type="catalytic activity">
    <reaction evidence="1 9">
        <text>N-(5-phospho-beta-D-ribosyl)anthranilate = 1-(2-carboxyphenylamino)-1-deoxy-D-ribulose 5-phosphate</text>
        <dbReference type="Rhea" id="RHEA:21540"/>
        <dbReference type="ChEBI" id="CHEBI:18277"/>
        <dbReference type="ChEBI" id="CHEBI:58613"/>
        <dbReference type="EC" id="5.3.1.24"/>
    </reaction>
</comment>
<dbReference type="InterPro" id="IPR011060">
    <property type="entry name" value="RibuloseP-bd_barrel"/>
</dbReference>
<dbReference type="GO" id="GO:0004640">
    <property type="term" value="F:phosphoribosylanthranilate isomerase activity"/>
    <property type="evidence" value="ECO:0007669"/>
    <property type="project" value="UniProtKB-UniRule"/>
</dbReference>
<comment type="caution">
    <text evidence="11">The sequence shown here is derived from an EMBL/GenBank/DDBJ whole genome shotgun (WGS) entry which is preliminary data.</text>
</comment>
<dbReference type="NCBIfam" id="NF002298">
    <property type="entry name" value="PRK01222.1-4"/>
    <property type="match status" value="1"/>
</dbReference>
<dbReference type="InterPro" id="IPR001240">
    <property type="entry name" value="PRAI_dom"/>
</dbReference>
<dbReference type="HAMAP" id="MF_00135">
    <property type="entry name" value="PRAI"/>
    <property type="match status" value="1"/>
</dbReference>
<evidence type="ECO:0000313" key="12">
    <source>
        <dbReference type="Proteomes" id="UP001364472"/>
    </source>
</evidence>
<evidence type="ECO:0000256" key="7">
    <source>
        <dbReference type="ARBA" id="ARBA00023141"/>
    </source>
</evidence>
<name>A0AAW9QXI5_9GAMM</name>
<protein>
    <recommendedName>
        <fullName evidence="4 9">N-(5'-phosphoribosyl)anthranilate isomerase</fullName>
        <shortName evidence="9">PRAI</shortName>
        <ecNumber evidence="3 9">5.3.1.24</ecNumber>
    </recommendedName>
</protein>
<keyword evidence="7 9" id="KW-0057">Aromatic amino acid biosynthesis</keyword>
<keyword evidence="6 9" id="KW-0822">Tryptophan biosynthesis</keyword>
<comment type="similarity">
    <text evidence="9">Belongs to the TrpF family.</text>
</comment>
<keyword evidence="5 9" id="KW-0028">Amino-acid biosynthesis</keyword>
<evidence type="ECO:0000256" key="8">
    <source>
        <dbReference type="ARBA" id="ARBA00023235"/>
    </source>
</evidence>
<gene>
    <name evidence="9" type="primary">trpF</name>
    <name evidence="11" type="ORF">WB794_04805</name>
</gene>
<dbReference type="InterPro" id="IPR044643">
    <property type="entry name" value="TrpF_fam"/>
</dbReference>
<dbReference type="EC" id="5.3.1.24" evidence="3 9"/>
<evidence type="ECO:0000256" key="4">
    <source>
        <dbReference type="ARBA" id="ARBA00022272"/>
    </source>
</evidence>
<evidence type="ECO:0000313" key="11">
    <source>
        <dbReference type="EMBL" id="MEJ1248995.1"/>
    </source>
</evidence>
<proteinExistence type="inferred from homology"/>
<dbReference type="Proteomes" id="UP001364472">
    <property type="component" value="Unassembled WGS sequence"/>
</dbReference>
<accession>A0AAW9QXI5</accession>
<evidence type="ECO:0000256" key="9">
    <source>
        <dbReference type="HAMAP-Rule" id="MF_00135"/>
    </source>
</evidence>
<keyword evidence="8 9" id="KW-0413">Isomerase</keyword>
<dbReference type="Pfam" id="PF00697">
    <property type="entry name" value="PRAI"/>
    <property type="match status" value="1"/>
</dbReference>
<dbReference type="AlphaFoldDB" id="A0AAW9QXI5"/>
<dbReference type="EMBL" id="JBBDHC010000005">
    <property type="protein sequence ID" value="MEJ1248995.1"/>
    <property type="molecule type" value="Genomic_DNA"/>
</dbReference>
<dbReference type="PANTHER" id="PTHR42894:SF1">
    <property type="entry name" value="N-(5'-PHOSPHORIBOSYL)ANTHRANILATE ISOMERASE"/>
    <property type="match status" value="1"/>
</dbReference>
<dbReference type="SUPFAM" id="SSF51366">
    <property type="entry name" value="Ribulose-phoshate binding barrel"/>
    <property type="match status" value="1"/>
</dbReference>
<reference evidence="11 12" key="1">
    <citation type="journal article" date="2016" name="Antonie Van Leeuwenhoek">
        <title>Denitratimonas tolerans gen. nov., sp. nov., a denitrifying bacterium isolated from a bioreactor for tannery wastewater treatment.</title>
        <authorList>
            <person name="Han S.I."/>
            <person name="Kim J.O."/>
            <person name="Lee Y.R."/>
            <person name="Ekpeghere K.I."/>
            <person name="Koh S.C."/>
            <person name="Whang K.S."/>
        </authorList>
    </citation>
    <scope>NUCLEOTIDE SEQUENCE [LARGE SCALE GENOMIC DNA]</scope>
    <source>
        <strain evidence="11 12">KACC 17565</strain>
    </source>
</reference>
<evidence type="ECO:0000256" key="6">
    <source>
        <dbReference type="ARBA" id="ARBA00022822"/>
    </source>
</evidence>
<dbReference type="CDD" id="cd00405">
    <property type="entry name" value="PRAI"/>
    <property type="match status" value="1"/>
</dbReference>
<evidence type="ECO:0000259" key="10">
    <source>
        <dbReference type="Pfam" id="PF00697"/>
    </source>
</evidence>
<feature type="domain" description="N-(5'phosphoribosyl) anthranilate isomerase (PRAI)" evidence="10">
    <location>
        <begin position="8"/>
        <end position="204"/>
    </location>
</feature>
<dbReference type="Gene3D" id="3.20.20.70">
    <property type="entry name" value="Aldolase class I"/>
    <property type="match status" value="1"/>
</dbReference>
<organism evidence="11 12">
    <name type="scientific">Denitratimonas tolerans</name>
    <dbReference type="NCBI Taxonomy" id="1338420"/>
    <lineage>
        <taxon>Bacteria</taxon>
        <taxon>Pseudomonadati</taxon>
        <taxon>Pseudomonadota</taxon>
        <taxon>Gammaproteobacteria</taxon>
        <taxon>Lysobacterales</taxon>
        <taxon>Lysobacteraceae</taxon>
        <taxon>Denitratimonas</taxon>
    </lineage>
</organism>